<sequence length="350" mass="35789">MTPTVPDTMNVAALAQLGPADAAFEAVVRPVPRPGPGEFLVKIAACGVCGHDALARRGELAATVGDVLGHEIAGVVVAAGSGDVADWVGRRVALVQRRPCGQCPDCARGATSQCRRGPGFYGDDLPGGYAEYVLADPLNAVRLPDGVADEVAAVASCGIGTGLHALRKARLEAGDVVVITGAGGGVGFNAVRTAKALGLGVIACTGDDAKVASIVEAGADRVLVRPDVAAVRGCARDLDRPRGVDAVIEVTGGPTFATSLRVLRPEGRLVLVGNTVPADLAIAPGLTIVKELQVIGSAHATRADLQEVIDMIDTKRLDPIRPRRLPMSEASTAHAALDERTATGRTVLVP</sequence>
<evidence type="ECO:0000256" key="9">
    <source>
        <dbReference type="SAM" id="MobiDB-lite"/>
    </source>
</evidence>
<dbReference type="SUPFAM" id="SSF51735">
    <property type="entry name" value="NAD(P)-binding Rossmann-fold domains"/>
    <property type="match status" value="1"/>
</dbReference>
<feature type="domain" description="Enoyl reductase (ER)" evidence="10">
    <location>
        <begin position="18"/>
        <end position="348"/>
    </location>
</feature>
<dbReference type="SMART" id="SM00829">
    <property type="entry name" value="PKS_ER"/>
    <property type="match status" value="1"/>
</dbReference>
<dbReference type="GO" id="GO:0005737">
    <property type="term" value="C:cytoplasm"/>
    <property type="evidence" value="ECO:0007669"/>
    <property type="project" value="TreeGrafter"/>
</dbReference>
<evidence type="ECO:0000256" key="5">
    <source>
        <dbReference type="ARBA" id="ARBA00022833"/>
    </source>
</evidence>
<dbReference type="RefSeq" id="WP_221246802.1">
    <property type="nucleotide sequence ID" value="NZ_BAABHL010000122.1"/>
</dbReference>
<dbReference type="InterPro" id="IPR011032">
    <property type="entry name" value="GroES-like_sf"/>
</dbReference>
<keyword evidence="6" id="KW-0560">Oxidoreductase</keyword>
<dbReference type="InterPro" id="IPR013149">
    <property type="entry name" value="ADH-like_C"/>
</dbReference>
<evidence type="ECO:0000256" key="4">
    <source>
        <dbReference type="ARBA" id="ARBA00022723"/>
    </source>
</evidence>
<evidence type="ECO:0000313" key="12">
    <source>
        <dbReference type="Proteomes" id="UP000551501"/>
    </source>
</evidence>
<evidence type="ECO:0000259" key="10">
    <source>
        <dbReference type="SMART" id="SM00829"/>
    </source>
</evidence>
<dbReference type="GO" id="GO:0004022">
    <property type="term" value="F:alcohol dehydrogenase (NAD+) activity"/>
    <property type="evidence" value="ECO:0007669"/>
    <property type="project" value="UniProtKB-EC"/>
</dbReference>
<evidence type="ECO:0000256" key="3">
    <source>
        <dbReference type="ARBA" id="ARBA00013190"/>
    </source>
</evidence>
<dbReference type="PANTHER" id="PTHR42940">
    <property type="entry name" value="ALCOHOL DEHYDROGENASE 1-RELATED"/>
    <property type="match status" value="1"/>
</dbReference>
<evidence type="ECO:0000256" key="1">
    <source>
        <dbReference type="ARBA" id="ARBA00001947"/>
    </source>
</evidence>
<comment type="catalytic activity">
    <reaction evidence="8">
        <text>a primary alcohol + NAD(+) = an aldehyde + NADH + H(+)</text>
        <dbReference type="Rhea" id="RHEA:10736"/>
        <dbReference type="ChEBI" id="CHEBI:15378"/>
        <dbReference type="ChEBI" id="CHEBI:15734"/>
        <dbReference type="ChEBI" id="CHEBI:17478"/>
        <dbReference type="ChEBI" id="CHEBI:57540"/>
        <dbReference type="ChEBI" id="CHEBI:57945"/>
        <dbReference type="EC" id="1.1.1.1"/>
    </reaction>
</comment>
<name>A0A840EVA4_9ACTN</name>
<comment type="caution">
    <text evidence="11">The sequence shown here is derived from an EMBL/GenBank/DDBJ whole genome shotgun (WGS) entry which is preliminary data.</text>
</comment>
<dbReference type="Pfam" id="PF08240">
    <property type="entry name" value="ADH_N"/>
    <property type="match status" value="1"/>
</dbReference>
<dbReference type="EMBL" id="JACIFP010000001">
    <property type="protein sequence ID" value="MBB4135602.1"/>
    <property type="molecule type" value="Genomic_DNA"/>
</dbReference>
<dbReference type="SUPFAM" id="SSF50129">
    <property type="entry name" value="GroES-like"/>
    <property type="match status" value="1"/>
</dbReference>
<dbReference type="Pfam" id="PF00107">
    <property type="entry name" value="ADH_zinc_N"/>
    <property type="match status" value="1"/>
</dbReference>
<evidence type="ECO:0000256" key="6">
    <source>
        <dbReference type="ARBA" id="ARBA00023002"/>
    </source>
</evidence>
<evidence type="ECO:0000256" key="8">
    <source>
        <dbReference type="ARBA" id="ARBA00049243"/>
    </source>
</evidence>
<dbReference type="InterPro" id="IPR013154">
    <property type="entry name" value="ADH-like_N"/>
</dbReference>
<gene>
    <name evidence="11" type="ORF">BKA16_002154</name>
</gene>
<protein>
    <recommendedName>
        <fullName evidence="3">alcohol dehydrogenase</fullName>
        <ecNumber evidence="3">1.1.1.1</ecNumber>
    </recommendedName>
</protein>
<reference evidence="11 12" key="1">
    <citation type="submission" date="2020-08" db="EMBL/GenBank/DDBJ databases">
        <title>Sequencing the genomes of 1000 actinobacteria strains.</title>
        <authorList>
            <person name="Klenk H.-P."/>
        </authorList>
    </citation>
    <scope>NUCLEOTIDE SEQUENCE [LARGE SCALE GENOMIC DNA]</scope>
    <source>
        <strain evidence="11 12">DSM 45298</strain>
    </source>
</reference>
<dbReference type="InterPro" id="IPR020843">
    <property type="entry name" value="ER"/>
</dbReference>
<dbReference type="PANTHER" id="PTHR42940:SF8">
    <property type="entry name" value="VACUOLAR PROTEIN SORTING-ASSOCIATED PROTEIN 11"/>
    <property type="match status" value="1"/>
</dbReference>
<evidence type="ECO:0000256" key="2">
    <source>
        <dbReference type="ARBA" id="ARBA00008072"/>
    </source>
</evidence>
<evidence type="ECO:0000256" key="7">
    <source>
        <dbReference type="ARBA" id="ARBA00049164"/>
    </source>
</evidence>
<dbReference type="InterPro" id="IPR036291">
    <property type="entry name" value="NAD(P)-bd_dom_sf"/>
</dbReference>
<dbReference type="Proteomes" id="UP000551501">
    <property type="component" value="Unassembled WGS sequence"/>
</dbReference>
<comment type="cofactor">
    <cofactor evidence="1">
        <name>Zn(2+)</name>
        <dbReference type="ChEBI" id="CHEBI:29105"/>
    </cofactor>
</comment>
<dbReference type="Gene3D" id="3.90.180.10">
    <property type="entry name" value="Medium-chain alcohol dehydrogenases, catalytic domain"/>
    <property type="match status" value="1"/>
</dbReference>
<accession>A0A840EVA4</accession>
<keyword evidence="5" id="KW-0862">Zinc</keyword>
<comment type="similarity">
    <text evidence="2">Belongs to the zinc-containing alcohol dehydrogenase family.</text>
</comment>
<organism evidence="11 12">
    <name type="scientific">Gordonia humi</name>
    <dbReference type="NCBI Taxonomy" id="686429"/>
    <lineage>
        <taxon>Bacteria</taxon>
        <taxon>Bacillati</taxon>
        <taxon>Actinomycetota</taxon>
        <taxon>Actinomycetes</taxon>
        <taxon>Mycobacteriales</taxon>
        <taxon>Gordoniaceae</taxon>
        <taxon>Gordonia</taxon>
    </lineage>
</organism>
<dbReference type="EC" id="1.1.1.1" evidence="3"/>
<proteinExistence type="inferred from homology"/>
<feature type="region of interest" description="Disordered" evidence="9">
    <location>
        <begin position="328"/>
        <end position="350"/>
    </location>
</feature>
<comment type="catalytic activity">
    <reaction evidence="7">
        <text>a secondary alcohol + NAD(+) = a ketone + NADH + H(+)</text>
        <dbReference type="Rhea" id="RHEA:10740"/>
        <dbReference type="ChEBI" id="CHEBI:15378"/>
        <dbReference type="ChEBI" id="CHEBI:17087"/>
        <dbReference type="ChEBI" id="CHEBI:35681"/>
        <dbReference type="ChEBI" id="CHEBI:57540"/>
        <dbReference type="ChEBI" id="CHEBI:57945"/>
        <dbReference type="EC" id="1.1.1.1"/>
    </reaction>
</comment>
<keyword evidence="4" id="KW-0479">Metal-binding</keyword>
<dbReference type="GO" id="GO:0046872">
    <property type="term" value="F:metal ion binding"/>
    <property type="evidence" value="ECO:0007669"/>
    <property type="project" value="UniProtKB-KW"/>
</dbReference>
<keyword evidence="12" id="KW-1185">Reference proteome</keyword>
<dbReference type="AlphaFoldDB" id="A0A840EVA4"/>
<evidence type="ECO:0000313" key="11">
    <source>
        <dbReference type="EMBL" id="MBB4135602.1"/>
    </source>
</evidence>